<dbReference type="InterPro" id="IPR055312">
    <property type="entry name" value="FBL15-like"/>
</dbReference>
<dbReference type="Gene3D" id="3.80.10.10">
    <property type="entry name" value="Ribonuclease Inhibitor"/>
    <property type="match status" value="1"/>
</dbReference>
<dbReference type="PANTHER" id="PTHR34709">
    <property type="entry name" value="OS10G0396666 PROTEIN"/>
    <property type="match status" value="1"/>
</dbReference>
<proteinExistence type="predicted"/>
<dbReference type="AlphaFoldDB" id="A0A5J9W170"/>
<accession>A0A5J9W170</accession>
<evidence type="ECO:0000313" key="2">
    <source>
        <dbReference type="Proteomes" id="UP000324897"/>
    </source>
</evidence>
<dbReference type="Proteomes" id="UP000324897">
    <property type="component" value="Chromosome 4"/>
</dbReference>
<name>A0A5J9W170_9POAL</name>
<feature type="non-terminal residue" evidence="1">
    <location>
        <position position="1"/>
    </location>
</feature>
<keyword evidence="2" id="KW-1185">Reference proteome</keyword>
<protein>
    <recommendedName>
        <fullName evidence="3">FBD domain-containing protein</fullName>
    </recommendedName>
</protein>
<gene>
    <name evidence="1" type="ORF">EJB05_14767</name>
</gene>
<comment type="caution">
    <text evidence="1">The sequence shown here is derived from an EMBL/GenBank/DDBJ whole genome shotgun (WGS) entry which is preliminary data.</text>
</comment>
<dbReference type="PANTHER" id="PTHR34709:SF52">
    <property type="entry name" value="OS07G0548100 PROTEIN"/>
    <property type="match status" value="1"/>
</dbReference>
<reference evidence="1 2" key="1">
    <citation type="journal article" date="2019" name="Sci. Rep.">
        <title>A high-quality genome of Eragrostis curvula grass provides insights into Poaceae evolution and supports new strategies to enhance forage quality.</title>
        <authorList>
            <person name="Carballo J."/>
            <person name="Santos B.A.C.M."/>
            <person name="Zappacosta D."/>
            <person name="Garbus I."/>
            <person name="Selva J.P."/>
            <person name="Gallo C.A."/>
            <person name="Diaz A."/>
            <person name="Albertini E."/>
            <person name="Caccamo M."/>
            <person name="Echenique V."/>
        </authorList>
    </citation>
    <scope>NUCLEOTIDE SEQUENCE [LARGE SCALE GENOMIC DNA]</scope>
    <source>
        <strain evidence="2">cv. Victoria</strain>
        <tissue evidence="1">Leaf</tissue>
    </source>
</reference>
<evidence type="ECO:0000313" key="1">
    <source>
        <dbReference type="EMBL" id="TVU41264.1"/>
    </source>
</evidence>
<evidence type="ECO:0008006" key="3">
    <source>
        <dbReference type="Google" id="ProtNLM"/>
    </source>
</evidence>
<sequence length="320" mass="36069">MCAPVGRDGPRYVRFHGPCNLGVAVSSARCPSLQHLRVVDAQGVSNLHINSESLLLLDLNVLEGLQQLTVVAPMLRDLGVRNCFTGRQPVADFSVPVLDKLKWFDEYDPSSVHWGGLAQLRELRTSGDLQTEWPNLNRDLVILLQRFQKIRKVDLFIYYPPANTQYLAEVLTFLPNIDKLQLGISTLGHGVGPYIFHFLSISSGIRKLKLWIQGLIKGKSVCSPDCDCHQTQDSETEELIINSLQKVCIYQCREAGHEIVFLKRLLRCASALKTITVEFDPLVTVREELCQELLGLSKPETCMKIYLYRDGEKVMYAPVS</sequence>
<dbReference type="OrthoDB" id="694325at2759"/>
<dbReference type="Gramene" id="TVU41264">
    <property type="protein sequence ID" value="TVU41264"/>
    <property type="gene ID" value="EJB05_14767"/>
</dbReference>
<dbReference type="InterPro" id="IPR032675">
    <property type="entry name" value="LRR_dom_sf"/>
</dbReference>
<organism evidence="1 2">
    <name type="scientific">Eragrostis curvula</name>
    <name type="common">weeping love grass</name>
    <dbReference type="NCBI Taxonomy" id="38414"/>
    <lineage>
        <taxon>Eukaryota</taxon>
        <taxon>Viridiplantae</taxon>
        <taxon>Streptophyta</taxon>
        <taxon>Embryophyta</taxon>
        <taxon>Tracheophyta</taxon>
        <taxon>Spermatophyta</taxon>
        <taxon>Magnoliopsida</taxon>
        <taxon>Liliopsida</taxon>
        <taxon>Poales</taxon>
        <taxon>Poaceae</taxon>
        <taxon>PACMAD clade</taxon>
        <taxon>Chloridoideae</taxon>
        <taxon>Eragrostideae</taxon>
        <taxon>Eragrostidinae</taxon>
        <taxon>Eragrostis</taxon>
    </lineage>
</organism>
<dbReference type="EMBL" id="RWGY01000007">
    <property type="protein sequence ID" value="TVU41264.1"/>
    <property type="molecule type" value="Genomic_DNA"/>
</dbReference>